<evidence type="ECO:0000256" key="3">
    <source>
        <dbReference type="SAM" id="Phobius"/>
    </source>
</evidence>
<gene>
    <name evidence="4" type="ORF">ACFSW6_02750</name>
</gene>
<comment type="caution">
    <text evidence="4">The sequence shown here is derived from an EMBL/GenBank/DDBJ whole genome shotgun (WGS) entry which is preliminary data.</text>
</comment>
<accession>A0ABW5UIJ9</accession>
<keyword evidence="3" id="KW-1133">Transmembrane helix</keyword>
<protein>
    <recommendedName>
        <fullName evidence="6">Chemotaxis protein</fullName>
    </recommendedName>
</protein>
<keyword evidence="3" id="KW-0472">Membrane</keyword>
<dbReference type="Proteomes" id="UP001597463">
    <property type="component" value="Unassembled WGS sequence"/>
</dbReference>
<organism evidence="4 5">
    <name type="scientific">Comamonas terrae</name>
    <dbReference type="NCBI Taxonomy" id="673548"/>
    <lineage>
        <taxon>Bacteria</taxon>
        <taxon>Pseudomonadati</taxon>
        <taxon>Pseudomonadota</taxon>
        <taxon>Betaproteobacteria</taxon>
        <taxon>Burkholderiales</taxon>
        <taxon>Comamonadaceae</taxon>
        <taxon>Comamonas</taxon>
    </lineage>
</organism>
<feature type="transmembrane region" description="Helical" evidence="3">
    <location>
        <begin position="114"/>
        <end position="133"/>
    </location>
</feature>
<evidence type="ECO:0000256" key="2">
    <source>
        <dbReference type="SAM" id="MobiDB-lite"/>
    </source>
</evidence>
<feature type="compositionally biased region" description="Low complexity" evidence="2">
    <location>
        <begin position="40"/>
        <end position="54"/>
    </location>
</feature>
<reference evidence="5" key="1">
    <citation type="journal article" date="2019" name="Int. J. Syst. Evol. Microbiol.">
        <title>The Global Catalogue of Microorganisms (GCM) 10K type strain sequencing project: providing services to taxonomists for standard genome sequencing and annotation.</title>
        <authorList>
            <consortium name="The Broad Institute Genomics Platform"/>
            <consortium name="The Broad Institute Genome Sequencing Center for Infectious Disease"/>
            <person name="Wu L."/>
            <person name="Ma J."/>
        </authorList>
    </citation>
    <scope>NUCLEOTIDE SEQUENCE [LARGE SCALE GENOMIC DNA]</scope>
    <source>
        <strain evidence="5">TISTR 1906</strain>
    </source>
</reference>
<feature type="coiled-coil region" evidence="1">
    <location>
        <begin position="62"/>
        <end position="99"/>
    </location>
</feature>
<evidence type="ECO:0000313" key="5">
    <source>
        <dbReference type="Proteomes" id="UP001597463"/>
    </source>
</evidence>
<proteinExistence type="predicted"/>
<keyword evidence="3" id="KW-0812">Transmembrane</keyword>
<feature type="region of interest" description="Disordered" evidence="2">
    <location>
        <begin position="35"/>
        <end position="62"/>
    </location>
</feature>
<evidence type="ECO:0000256" key="1">
    <source>
        <dbReference type="SAM" id="Coils"/>
    </source>
</evidence>
<name>A0ABW5UIJ9_9BURK</name>
<evidence type="ECO:0000313" key="4">
    <source>
        <dbReference type="EMBL" id="MFD2752991.1"/>
    </source>
</evidence>
<keyword evidence="5" id="KW-1185">Reference proteome</keyword>
<dbReference type="EMBL" id="JBHUMV010000001">
    <property type="protein sequence ID" value="MFD2752991.1"/>
    <property type="molecule type" value="Genomic_DNA"/>
</dbReference>
<dbReference type="RefSeq" id="WP_066472517.1">
    <property type="nucleotide sequence ID" value="NZ_BCNT01000003.1"/>
</dbReference>
<evidence type="ECO:0008006" key="6">
    <source>
        <dbReference type="Google" id="ProtNLM"/>
    </source>
</evidence>
<keyword evidence="1" id="KW-0175">Coiled coil</keyword>
<sequence length="137" mass="14615">MAISWISALKMVPWADVIKATPQVVKAAQGMLKKKDAQAEHQAQADAAQQAAQHLSPPRSSGEQALLLIQGLEERVAQLEQSQRQSLEIIEKLAQQNAQIVATVGALRTGAQRLAWASGILGICVIGLGVYVLRTAA</sequence>